<organism evidence="1 2">
    <name type="scientific">Blastococcus aggregatus</name>
    <dbReference type="NCBI Taxonomy" id="38502"/>
    <lineage>
        <taxon>Bacteria</taxon>
        <taxon>Bacillati</taxon>
        <taxon>Actinomycetota</taxon>
        <taxon>Actinomycetes</taxon>
        <taxon>Geodermatophilales</taxon>
        <taxon>Geodermatophilaceae</taxon>
        <taxon>Blastococcus</taxon>
    </lineage>
</organism>
<name>A0A285VFK5_9ACTN</name>
<keyword evidence="2" id="KW-1185">Reference proteome</keyword>
<sequence>MTAVGMLLKITLSCAGWPDFINPEWLIQQSFDFS</sequence>
<dbReference type="Proteomes" id="UP000219435">
    <property type="component" value="Unassembled WGS sequence"/>
</dbReference>
<reference evidence="2" key="1">
    <citation type="submission" date="2017-08" db="EMBL/GenBank/DDBJ databases">
        <authorList>
            <person name="Varghese N."/>
            <person name="Submissions S."/>
        </authorList>
    </citation>
    <scope>NUCLEOTIDE SEQUENCE [LARGE SCALE GENOMIC DNA]</scope>
    <source>
        <strain evidence="2">DSM 4725</strain>
    </source>
</reference>
<dbReference type="AlphaFoldDB" id="A0A285VFK5"/>
<evidence type="ECO:0000313" key="1">
    <source>
        <dbReference type="EMBL" id="SOC52904.1"/>
    </source>
</evidence>
<gene>
    <name evidence="1" type="ORF">SAMN05660748_4234</name>
</gene>
<evidence type="ECO:0000313" key="2">
    <source>
        <dbReference type="Proteomes" id="UP000219435"/>
    </source>
</evidence>
<protein>
    <submittedName>
        <fullName evidence="1">Uncharacterized protein</fullName>
    </submittedName>
</protein>
<dbReference type="EMBL" id="OBQI01000007">
    <property type="protein sequence ID" value="SOC52904.1"/>
    <property type="molecule type" value="Genomic_DNA"/>
</dbReference>
<proteinExistence type="predicted"/>
<accession>A0A285VFK5</accession>